<dbReference type="InterPro" id="IPR010982">
    <property type="entry name" value="Lambda_DNA-bd_dom_sf"/>
</dbReference>
<gene>
    <name evidence="5" type="ORF">RB614_35885</name>
</gene>
<proteinExistence type="predicted"/>
<dbReference type="InterPro" id="IPR028082">
    <property type="entry name" value="Peripla_BP_I"/>
</dbReference>
<evidence type="ECO:0000256" key="1">
    <source>
        <dbReference type="ARBA" id="ARBA00023015"/>
    </source>
</evidence>
<dbReference type="Proteomes" id="UP001230908">
    <property type="component" value="Unassembled WGS sequence"/>
</dbReference>
<dbReference type="Gene3D" id="3.40.50.2300">
    <property type="match status" value="2"/>
</dbReference>
<dbReference type="PANTHER" id="PTHR30146:SF138">
    <property type="entry name" value="TRANSCRIPTIONAL REGULATORY PROTEIN"/>
    <property type="match status" value="1"/>
</dbReference>
<reference evidence="5 6" key="1">
    <citation type="submission" date="2023-08" db="EMBL/GenBank/DDBJ databases">
        <title>Phytohabitans sansha sp. nov., isolated from marine sediment.</title>
        <authorList>
            <person name="Zhao Y."/>
            <person name="Yi K."/>
        </authorList>
    </citation>
    <scope>NUCLEOTIDE SEQUENCE [LARGE SCALE GENOMIC DNA]</scope>
    <source>
        <strain evidence="5 6">ZYX-F-186</strain>
    </source>
</reference>
<dbReference type="SMART" id="SM00354">
    <property type="entry name" value="HTH_LACI"/>
    <property type="match status" value="1"/>
</dbReference>
<evidence type="ECO:0000313" key="5">
    <source>
        <dbReference type="EMBL" id="MDQ7909892.1"/>
    </source>
</evidence>
<evidence type="ECO:0000256" key="2">
    <source>
        <dbReference type="ARBA" id="ARBA00023125"/>
    </source>
</evidence>
<dbReference type="Pfam" id="PF00356">
    <property type="entry name" value="LacI"/>
    <property type="match status" value="1"/>
</dbReference>
<dbReference type="InterPro" id="IPR000843">
    <property type="entry name" value="HTH_LacI"/>
</dbReference>
<protein>
    <submittedName>
        <fullName evidence="5">LacI family DNA-binding transcriptional regulator</fullName>
    </submittedName>
</protein>
<dbReference type="PANTHER" id="PTHR30146">
    <property type="entry name" value="LACI-RELATED TRANSCRIPTIONAL REPRESSOR"/>
    <property type="match status" value="1"/>
</dbReference>
<feature type="domain" description="HTH lacI-type" evidence="4">
    <location>
        <begin position="15"/>
        <end position="71"/>
    </location>
</feature>
<dbReference type="Pfam" id="PF13377">
    <property type="entry name" value="Peripla_BP_3"/>
    <property type="match status" value="1"/>
</dbReference>
<keyword evidence="1" id="KW-0805">Transcription regulation</keyword>
<keyword evidence="3" id="KW-0804">Transcription</keyword>
<dbReference type="Gene3D" id="1.10.260.40">
    <property type="entry name" value="lambda repressor-like DNA-binding domains"/>
    <property type="match status" value="1"/>
</dbReference>
<comment type="caution">
    <text evidence="5">The sequence shown here is derived from an EMBL/GenBank/DDBJ whole genome shotgun (WGS) entry which is preliminary data.</text>
</comment>
<evidence type="ECO:0000259" key="4">
    <source>
        <dbReference type="PROSITE" id="PS50932"/>
    </source>
</evidence>
<dbReference type="SUPFAM" id="SSF53822">
    <property type="entry name" value="Periplasmic binding protein-like I"/>
    <property type="match status" value="1"/>
</dbReference>
<dbReference type="SUPFAM" id="SSF47413">
    <property type="entry name" value="lambda repressor-like DNA-binding domains"/>
    <property type="match status" value="1"/>
</dbReference>
<sequence length="348" mass="35890">MDGAAGRRGRRTSGPTLHDVAREAGVSVATASRAFNGSSTRNVKPEYISRVLAAAERIGYQPHLSAQAIALGSTRTAALVVSDIDDPYFSSIAAGVITAAQAQRLIPTVAIADRSPDRELQIVRTLRGQRPRVIIIAGSRIDGSGTDGALSEELEAYQAAGGRVVLVSQEGLPFSTVAIDNGGGARALAEALVGRGYRRFGVLCAAPAIRTSHDRCGGFLAGLAAAGVPDPTVVETAFTRAGGYDATHELLRGGRPTVDAVVAVNDVMAIGAMTAIRDAGLVPGRDVGVAGFDDISWCADLDPALSTVAVPLHEVGVTAMRLALGDDRGVRVVPVATSVVLRDSTPPR</sequence>
<dbReference type="EMBL" id="JAVHUY010000048">
    <property type="protein sequence ID" value="MDQ7909892.1"/>
    <property type="molecule type" value="Genomic_DNA"/>
</dbReference>
<evidence type="ECO:0000256" key="3">
    <source>
        <dbReference type="ARBA" id="ARBA00023163"/>
    </source>
</evidence>
<keyword evidence="6" id="KW-1185">Reference proteome</keyword>
<evidence type="ECO:0000313" key="6">
    <source>
        <dbReference type="Proteomes" id="UP001230908"/>
    </source>
</evidence>
<dbReference type="RefSeq" id="WP_308717147.1">
    <property type="nucleotide sequence ID" value="NZ_JAVHUY010000048.1"/>
</dbReference>
<dbReference type="CDD" id="cd06267">
    <property type="entry name" value="PBP1_LacI_sugar_binding-like"/>
    <property type="match status" value="1"/>
</dbReference>
<dbReference type="CDD" id="cd01392">
    <property type="entry name" value="HTH_LacI"/>
    <property type="match status" value="1"/>
</dbReference>
<name>A0ABU0ZVC8_9ACTN</name>
<keyword evidence="2 5" id="KW-0238">DNA-binding</keyword>
<dbReference type="InterPro" id="IPR046335">
    <property type="entry name" value="LacI/GalR-like_sensor"/>
</dbReference>
<dbReference type="PROSITE" id="PS50932">
    <property type="entry name" value="HTH_LACI_2"/>
    <property type="match status" value="1"/>
</dbReference>
<organism evidence="5 6">
    <name type="scientific">Phytohabitans maris</name>
    <dbReference type="NCBI Taxonomy" id="3071409"/>
    <lineage>
        <taxon>Bacteria</taxon>
        <taxon>Bacillati</taxon>
        <taxon>Actinomycetota</taxon>
        <taxon>Actinomycetes</taxon>
        <taxon>Micromonosporales</taxon>
        <taxon>Micromonosporaceae</taxon>
    </lineage>
</organism>
<dbReference type="GO" id="GO:0003677">
    <property type="term" value="F:DNA binding"/>
    <property type="evidence" value="ECO:0007669"/>
    <property type="project" value="UniProtKB-KW"/>
</dbReference>
<accession>A0ABU0ZVC8</accession>